<dbReference type="EMBL" id="DAKRPA010000269">
    <property type="protein sequence ID" value="DAZ94101.1"/>
    <property type="molecule type" value="Genomic_DNA"/>
</dbReference>
<sequence>MDLADPDTEARVLKYFIAFDRLVEEHGLTSLLGPGGEHMADYRDRMKNRCKI</sequence>
<dbReference type="Proteomes" id="UP001146120">
    <property type="component" value="Unassembled WGS sequence"/>
</dbReference>
<accession>A0AAV2YKQ1</accession>
<gene>
    <name evidence="1" type="ORF">N0F65_007935</name>
</gene>
<evidence type="ECO:0000313" key="2">
    <source>
        <dbReference type="Proteomes" id="UP001146120"/>
    </source>
</evidence>
<protein>
    <submittedName>
        <fullName evidence="1">Uncharacterized protein</fullName>
    </submittedName>
</protein>
<comment type="caution">
    <text evidence="1">The sequence shown here is derived from an EMBL/GenBank/DDBJ whole genome shotgun (WGS) entry which is preliminary data.</text>
</comment>
<feature type="non-terminal residue" evidence="1">
    <location>
        <position position="52"/>
    </location>
</feature>
<organism evidence="1 2">
    <name type="scientific">Lagenidium giganteum</name>
    <dbReference type="NCBI Taxonomy" id="4803"/>
    <lineage>
        <taxon>Eukaryota</taxon>
        <taxon>Sar</taxon>
        <taxon>Stramenopiles</taxon>
        <taxon>Oomycota</taxon>
        <taxon>Peronosporomycetes</taxon>
        <taxon>Pythiales</taxon>
        <taxon>Pythiaceae</taxon>
    </lineage>
</organism>
<reference evidence="1" key="2">
    <citation type="journal article" date="2023" name="Microbiol Resour">
        <title>Decontamination and Annotation of the Draft Genome Sequence of the Oomycete Lagenidium giganteum ARSEF 373.</title>
        <authorList>
            <person name="Morgan W.R."/>
            <person name="Tartar A."/>
        </authorList>
    </citation>
    <scope>NUCLEOTIDE SEQUENCE</scope>
    <source>
        <strain evidence="1">ARSEF 373</strain>
    </source>
</reference>
<proteinExistence type="predicted"/>
<dbReference type="AlphaFoldDB" id="A0AAV2YKQ1"/>
<reference evidence="1" key="1">
    <citation type="submission" date="2022-11" db="EMBL/GenBank/DDBJ databases">
        <authorList>
            <person name="Morgan W.R."/>
            <person name="Tartar A."/>
        </authorList>
    </citation>
    <scope>NUCLEOTIDE SEQUENCE</scope>
    <source>
        <strain evidence="1">ARSEF 373</strain>
    </source>
</reference>
<evidence type="ECO:0000313" key="1">
    <source>
        <dbReference type="EMBL" id="DAZ94101.1"/>
    </source>
</evidence>
<keyword evidence="2" id="KW-1185">Reference proteome</keyword>
<name>A0AAV2YKQ1_9STRA</name>